<proteinExistence type="inferred from homology"/>
<dbReference type="SUPFAM" id="SSF161070">
    <property type="entry name" value="SNF-like"/>
    <property type="match status" value="1"/>
</dbReference>
<dbReference type="PRINTS" id="PR00176">
    <property type="entry name" value="NANEUSMPORT"/>
</dbReference>
<dbReference type="PANTHER" id="PTHR11616:SF321">
    <property type="entry name" value="SODIUM-DEPENDENT NUTRIENT AMINO ACID TRANSPORTER 1-RELATED"/>
    <property type="match status" value="1"/>
</dbReference>
<evidence type="ECO:0000313" key="9">
    <source>
        <dbReference type="EMBL" id="CAF4288240.1"/>
    </source>
</evidence>
<dbReference type="Pfam" id="PF00209">
    <property type="entry name" value="SNF"/>
    <property type="match status" value="1"/>
</dbReference>
<evidence type="ECO:0000256" key="7">
    <source>
        <dbReference type="ARBA" id="ARBA00023180"/>
    </source>
</evidence>
<sequence length="198" mass="23067">FLVGLSMVTRGGLYVLNIVDQYLGGFPWLIIGVIELFCISWVYGMDNFCDDIALMLGEERRPNKFWQICWKYISPLILLFTIVFSSLFYQEVTLDDYTYPPWALALGWMVVIICLGWLPYIFFGEICRRGTWNIIKQARLPHAEWGPAREEHRQLSNRYTSNIHMKNLSMQTLTSIDSIDLNSDLFVKKLSNKSITSF</sequence>
<dbReference type="GO" id="GO:0089718">
    <property type="term" value="P:amino acid import across plasma membrane"/>
    <property type="evidence" value="ECO:0007669"/>
    <property type="project" value="TreeGrafter"/>
</dbReference>
<evidence type="ECO:0000256" key="2">
    <source>
        <dbReference type="ARBA" id="ARBA00006459"/>
    </source>
</evidence>
<evidence type="ECO:0000256" key="1">
    <source>
        <dbReference type="ARBA" id="ARBA00004141"/>
    </source>
</evidence>
<feature type="transmembrane region" description="Helical" evidence="8">
    <location>
        <begin position="101"/>
        <end position="123"/>
    </location>
</feature>
<keyword evidence="5 8" id="KW-1133">Transmembrane helix</keyword>
<keyword evidence="7" id="KW-0325">Glycoprotein</keyword>
<accession>A0A820H648</accession>
<dbReference type="GO" id="GO:0005283">
    <property type="term" value="F:amino acid:sodium symporter activity"/>
    <property type="evidence" value="ECO:0007669"/>
    <property type="project" value="TreeGrafter"/>
</dbReference>
<evidence type="ECO:0000256" key="3">
    <source>
        <dbReference type="ARBA" id="ARBA00022448"/>
    </source>
</evidence>
<keyword evidence="4 8" id="KW-0812">Transmembrane</keyword>
<gene>
    <name evidence="9" type="ORF">OXD698_LOCUS45446</name>
</gene>
<evidence type="ECO:0000256" key="8">
    <source>
        <dbReference type="SAM" id="Phobius"/>
    </source>
</evidence>
<evidence type="ECO:0000313" key="10">
    <source>
        <dbReference type="Proteomes" id="UP000663844"/>
    </source>
</evidence>
<name>A0A820H648_9BILA</name>
<comment type="similarity">
    <text evidence="2">Belongs to the sodium:neurotransmitter symporter (SNF) (TC 2.A.22) family.</text>
</comment>
<dbReference type="EMBL" id="CAJOAZ010015062">
    <property type="protein sequence ID" value="CAF4288240.1"/>
    <property type="molecule type" value="Genomic_DNA"/>
</dbReference>
<keyword evidence="3" id="KW-0813">Transport</keyword>
<evidence type="ECO:0000256" key="4">
    <source>
        <dbReference type="ARBA" id="ARBA00022692"/>
    </source>
</evidence>
<keyword evidence="6 8" id="KW-0472">Membrane</keyword>
<dbReference type="Proteomes" id="UP000663844">
    <property type="component" value="Unassembled WGS sequence"/>
</dbReference>
<dbReference type="PROSITE" id="PS50267">
    <property type="entry name" value="NA_NEUROTRAN_SYMP_3"/>
    <property type="match status" value="1"/>
</dbReference>
<comment type="subcellular location">
    <subcellularLocation>
        <location evidence="1">Membrane</location>
        <topology evidence="1">Multi-pass membrane protein</topology>
    </subcellularLocation>
</comment>
<reference evidence="9" key="1">
    <citation type="submission" date="2021-02" db="EMBL/GenBank/DDBJ databases">
        <authorList>
            <person name="Nowell W R."/>
        </authorList>
    </citation>
    <scope>NUCLEOTIDE SEQUENCE</scope>
</reference>
<evidence type="ECO:0000256" key="5">
    <source>
        <dbReference type="ARBA" id="ARBA00022989"/>
    </source>
</evidence>
<comment type="caution">
    <text evidence="9">The sequence shown here is derived from an EMBL/GenBank/DDBJ whole genome shotgun (WGS) entry which is preliminary data.</text>
</comment>
<dbReference type="AlphaFoldDB" id="A0A820H648"/>
<dbReference type="InterPro" id="IPR000175">
    <property type="entry name" value="Na/ntran_symport"/>
</dbReference>
<feature type="non-terminal residue" evidence="9">
    <location>
        <position position="1"/>
    </location>
</feature>
<feature type="transmembrane region" description="Helical" evidence="8">
    <location>
        <begin position="25"/>
        <end position="44"/>
    </location>
</feature>
<dbReference type="GO" id="GO:0005886">
    <property type="term" value="C:plasma membrane"/>
    <property type="evidence" value="ECO:0007669"/>
    <property type="project" value="TreeGrafter"/>
</dbReference>
<protein>
    <submittedName>
        <fullName evidence="9">Uncharacterized protein</fullName>
    </submittedName>
</protein>
<organism evidence="9 10">
    <name type="scientific">Adineta steineri</name>
    <dbReference type="NCBI Taxonomy" id="433720"/>
    <lineage>
        <taxon>Eukaryota</taxon>
        <taxon>Metazoa</taxon>
        <taxon>Spiralia</taxon>
        <taxon>Gnathifera</taxon>
        <taxon>Rotifera</taxon>
        <taxon>Eurotatoria</taxon>
        <taxon>Bdelloidea</taxon>
        <taxon>Adinetida</taxon>
        <taxon>Adinetidae</taxon>
        <taxon>Adineta</taxon>
    </lineage>
</organism>
<dbReference type="PANTHER" id="PTHR11616">
    <property type="entry name" value="SODIUM/CHLORIDE DEPENDENT TRANSPORTER"/>
    <property type="match status" value="1"/>
</dbReference>
<dbReference type="InterPro" id="IPR037272">
    <property type="entry name" value="SNS_sf"/>
</dbReference>
<feature type="transmembrane region" description="Helical" evidence="8">
    <location>
        <begin position="65"/>
        <end position="89"/>
    </location>
</feature>
<evidence type="ECO:0000256" key="6">
    <source>
        <dbReference type="ARBA" id="ARBA00023136"/>
    </source>
</evidence>